<protein>
    <submittedName>
        <fullName evidence="1">Uncharacterized protein</fullName>
    </submittedName>
</protein>
<name>A0A016V6F8_9BILA</name>
<keyword evidence="2" id="KW-1185">Reference proteome</keyword>
<proteinExistence type="predicted"/>
<dbReference type="Proteomes" id="UP000024635">
    <property type="component" value="Unassembled WGS sequence"/>
</dbReference>
<comment type="caution">
    <text evidence="1">The sequence shown here is derived from an EMBL/GenBank/DDBJ whole genome shotgun (WGS) entry which is preliminary data.</text>
</comment>
<reference evidence="2" key="1">
    <citation type="journal article" date="2015" name="Nat. Genet.">
        <title>The genome and transcriptome of the zoonotic hookworm Ancylostoma ceylanicum identify infection-specific gene families.</title>
        <authorList>
            <person name="Schwarz E.M."/>
            <person name="Hu Y."/>
            <person name="Antoshechkin I."/>
            <person name="Miller M.M."/>
            <person name="Sternberg P.W."/>
            <person name="Aroian R.V."/>
        </authorList>
    </citation>
    <scope>NUCLEOTIDE SEQUENCE</scope>
    <source>
        <strain evidence="2">HY135</strain>
    </source>
</reference>
<accession>A0A016V6F8</accession>
<evidence type="ECO:0000313" key="2">
    <source>
        <dbReference type="Proteomes" id="UP000024635"/>
    </source>
</evidence>
<evidence type="ECO:0000313" key="1">
    <source>
        <dbReference type="EMBL" id="EYC22323.1"/>
    </source>
</evidence>
<organism evidence="1 2">
    <name type="scientific">Ancylostoma ceylanicum</name>
    <dbReference type="NCBI Taxonomy" id="53326"/>
    <lineage>
        <taxon>Eukaryota</taxon>
        <taxon>Metazoa</taxon>
        <taxon>Ecdysozoa</taxon>
        <taxon>Nematoda</taxon>
        <taxon>Chromadorea</taxon>
        <taxon>Rhabditida</taxon>
        <taxon>Rhabditina</taxon>
        <taxon>Rhabditomorpha</taxon>
        <taxon>Strongyloidea</taxon>
        <taxon>Ancylostomatidae</taxon>
        <taxon>Ancylostomatinae</taxon>
        <taxon>Ancylostoma</taxon>
    </lineage>
</organism>
<sequence length="159" mass="18119">MLLGPPIFHESQYWALVSLFSTKNQIRKDTREAQRFVTRCTSSDTVFDVDYESVFFICCGALYEVLQRFSYTELQRDFSRMSKASGSGVPQASFFTAKTEKNRWNSKRGTAQQVMGTDLESASETAYDSGHIIRIGWAPIVSFPRKYGVQELMAHPVFT</sequence>
<dbReference type="EMBL" id="JARK01001353">
    <property type="protein sequence ID" value="EYC22323.1"/>
    <property type="molecule type" value="Genomic_DNA"/>
</dbReference>
<dbReference type="AlphaFoldDB" id="A0A016V6F8"/>
<gene>
    <name evidence="1" type="primary">Acey_s0017.g3285</name>
    <name evidence="1" type="ORF">Y032_0017g3285</name>
</gene>